<accession>A0A7J7JAV8</accession>
<dbReference type="Proteomes" id="UP000593567">
    <property type="component" value="Unassembled WGS sequence"/>
</dbReference>
<evidence type="ECO:0000313" key="1">
    <source>
        <dbReference type="EMBL" id="KAF6022814.1"/>
    </source>
</evidence>
<evidence type="ECO:0000313" key="2">
    <source>
        <dbReference type="Proteomes" id="UP000593567"/>
    </source>
</evidence>
<proteinExistence type="predicted"/>
<name>A0A7J7JAV8_BUGNE</name>
<dbReference type="OrthoDB" id="2680296at2759"/>
<dbReference type="EMBL" id="VXIV02002801">
    <property type="protein sequence ID" value="KAF6022814.1"/>
    <property type="molecule type" value="Genomic_DNA"/>
</dbReference>
<organism evidence="1 2">
    <name type="scientific">Bugula neritina</name>
    <name type="common">Brown bryozoan</name>
    <name type="synonym">Sertularia neritina</name>
    <dbReference type="NCBI Taxonomy" id="10212"/>
    <lineage>
        <taxon>Eukaryota</taxon>
        <taxon>Metazoa</taxon>
        <taxon>Spiralia</taxon>
        <taxon>Lophotrochozoa</taxon>
        <taxon>Bryozoa</taxon>
        <taxon>Gymnolaemata</taxon>
        <taxon>Cheilostomatida</taxon>
        <taxon>Flustrina</taxon>
        <taxon>Buguloidea</taxon>
        <taxon>Bugulidae</taxon>
        <taxon>Bugula</taxon>
    </lineage>
</organism>
<reference evidence="1" key="1">
    <citation type="submission" date="2020-06" db="EMBL/GenBank/DDBJ databases">
        <title>Draft genome of Bugula neritina, a colonial animal packing powerful symbionts and potential medicines.</title>
        <authorList>
            <person name="Rayko M."/>
        </authorList>
    </citation>
    <scope>NUCLEOTIDE SEQUENCE [LARGE SCALE GENOMIC DNA]</scope>
    <source>
        <strain evidence="1">Kwan_BN1</strain>
    </source>
</reference>
<evidence type="ECO:0008006" key="3">
    <source>
        <dbReference type="Google" id="ProtNLM"/>
    </source>
</evidence>
<comment type="caution">
    <text evidence="1">The sequence shown here is derived from an EMBL/GenBank/DDBJ whole genome shotgun (WGS) entry which is preliminary data.</text>
</comment>
<dbReference type="SUPFAM" id="SSF56112">
    <property type="entry name" value="Protein kinase-like (PK-like)"/>
    <property type="match status" value="1"/>
</dbReference>
<dbReference type="AlphaFoldDB" id="A0A7J7JAV8"/>
<protein>
    <recommendedName>
        <fullName evidence="3">Protein kinase domain-containing protein</fullName>
    </recommendedName>
</protein>
<keyword evidence="2" id="KW-1185">Reference proteome</keyword>
<sequence>MFRIGKNEAPTYQLHSDISKQAQEFLDLIFTYDSKQRPSAMELIEHPWLSHSKDVADETGEPSSKIAKTLTTEEDDSIELDLDYYLTNVPLPDFQRQLDSIAQKLKQMCKKYAVEHSSTVRDPDDPNHVLLLGENVENIPEEEIVSVTSGTSFTVTRQTTEDLLLTEMLSLTFALSLEKKEWENERWGRVEGASTQLLVQAQERSKERPKPTGSAFIVGPAHMVLRNEVARTLYAQVNKSADVRIEVESRTTCSRYAIQVREMNDGFDLKHPILFSYRYWCSTANNLNCPSCRQLASNPSEAVKFCQHILLNDIVFLPLKKSTASELHERLRHELNHNFGPMINVNTIGQLGALSINQLPIAIDGAEGNLIPIINEADEHSFVGYHFQFTLRSRDPATGFLHTLEAGDCGKILFFKGGPKSQPVYQPLGVFIGKSKAARISPIYQAVILSAAIDDVGREYRHHVSDIEIYNP</sequence>
<gene>
    <name evidence="1" type="ORF">EB796_018882</name>
</gene>
<dbReference type="InterPro" id="IPR011009">
    <property type="entry name" value="Kinase-like_dom_sf"/>
</dbReference>
<dbReference type="Gene3D" id="1.10.510.10">
    <property type="entry name" value="Transferase(Phosphotransferase) domain 1"/>
    <property type="match status" value="1"/>
</dbReference>